<dbReference type="AlphaFoldDB" id="A0A2S8NV11"/>
<evidence type="ECO:0000313" key="2">
    <source>
        <dbReference type="EMBL" id="PQP79742.1"/>
    </source>
</evidence>
<name>A0A2S8NV11_9MOLU</name>
<reference evidence="2 3" key="1">
    <citation type="submission" date="2018-02" db="EMBL/GenBank/DDBJ databases">
        <title>Metagenomics reveals mixed infection of spiroplasma and phytoplasma in chicory.</title>
        <authorList>
            <person name="Polano C."/>
            <person name="Moruzzi S."/>
            <person name="Ermacora P."/>
            <person name="Ferrini F."/>
            <person name="Martini M."/>
            <person name="Firrao G."/>
        </authorList>
    </citation>
    <scope>NUCLEOTIDE SEQUENCE [LARGE SCALE GENOMIC DNA]</scope>
    <source>
        <strain evidence="2 3">ChiP</strain>
    </source>
</reference>
<dbReference type="EMBL" id="PUUG01000033">
    <property type="protein sequence ID" value="PQP79742.1"/>
    <property type="molecule type" value="Genomic_DNA"/>
</dbReference>
<comment type="caution">
    <text evidence="2">The sequence shown here is derived from an EMBL/GenBank/DDBJ whole genome shotgun (WGS) entry which is preliminary data.</text>
</comment>
<sequence length="234" mass="26928">LFILLILLNLLLLLLGFLFFKFMSPQMENTKLTPQSTQTQIVPQTLQLTTKNPVLTEPLKEEKALKQSVQTEKFNDENDKKIYYRADGKTIFFVDEYDKITNKIIKKTSYYFDGESIKFVIEYDKDTGNMIKKTEYQPDGKNIKKIDEYDKDTDNTIEKQIQQEIKKSNILEYETENIVKNNPFQNIKDTLEPVAKASDMVFKSLNEYSPKITNLASMGAGMRNFGLKGGGGSL</sequence>
<keyword evidence="3" id="KW-1185">Reference proteome</keyword>
<feature type="domain" description="DUF2963" evidence="1">
    <location>
        <begin position="110"/>
        <end position="160"/>
    </location>
</feature>
<evidence type="ECO:0000313" key="3">
    <source>
        <dbReference type="Proteomes" id="UP000238672"/>
    </source>
</evidence>
<dbReference type="Pfam" id="PF11178">
    <property type="entry name" value="DUF2963"/>
    <property type="match status" value="2"/>
</dbReference>
<protein>
    <recommendedName>
        <fullName evidence="1">DUF2963 domain-containing protein</fullName>
    </recommendedName>
</protein>
<dbReference type="Proteomes" id="UP000238672">
    <property type="component" value="Unassembled WGS sequence"/>
</dbReference>
<feature type="non-terminal residue" evidence="2">
    <location>
        <position position="1"/>
    </location>
</feature>
<dbReference type="InterPro" id="IPR021348">
    <property type="entry name" value="DUF2963"/>
</dbReference>
<gene>
    <name evidence="2" type="ORF">C6B37_01340</name>
</gene>
<proteinExistence type="predicted"/>
<feature type="domain" description="DUF2963" evidence="1">
    <location>
        <begin position="80"/>
        <end position="108"/>
    </location>
</feature>
<evidence type="ECO:0000259" key="1">
    <source>
        <dbReference type="Pfam" id="PF11178"/>
    </source>
</evidence>
<accession>A0A2S8NV11</accession>
<organism evidence="2 3">
    <name type="scientific">Candidatus Phytoplasma phoenicium</name>
    <dbReference type="NCBI Taxonomy" id="198422"/>
    <lineage>
        <taxon>Bacteria</taxon>
        <taxon>Bacillati</taxon>
        <taxon>Mycoplasmatota</taxon>
        <taxon>Mollicutes</taxon>
        <taxon>Acholeplasmatales</taxon>
        <taxon>Acholeplasmataceae</taxon>
        <taxon>Candidatus Phytoplasma</taxon>
        <taxon>16SrIX (Pigeon pea witches'-broom group)</taxon>
    </lineage>
</organism>